<organism evidence="4 5">
    <name type="scientific">Dactylonectria macrodidyma</name>
    <dbReference type="NCBI Taxonomy" id="307937"/>
    <lineage>
        <taxon>Eukaryota</taxon>
        <taxon>Fungi</taxon>
        <taxon>Dikarya</taxon>
        <taxon>Ascomycota</taxon>
        <taxon>Pezizomycotina</taxon>
        <taxon>Sordariomycetes</taxon>
        <taxon>Hypocreomycetidae</taxon>
        <taxon>Hypocreales</taxon>
        <taxon>Nectriaceae</taxon>
        <taxon>Dactylonectria</taxon>
    </lineage>
</organism>
<evidence type="ECO:0000256" key="1">
    <source>
        <dbReference type="ARBA" id="ARBA00004173"/>
    </source>
</evidence>
<keyword evidence="3" id="KW-0496">Mitochondrion</keyword>
<keyword evidence="5" id="KW-1185">Reference proteome</keyword>
<name>A0A9P9EN27_9HYPO</name>
<dbReference type="Pfam" id="PF12921">
    <property type="entry name" value="ATP13"/>
    <property type="match status" value="1"/>
</dbReference>
<evidence type="ECO:0000313" key="5">
    <source>
        <dbReference type="Proteomes" id="UP000738349"/>
    </source>
</evidence>
<dbReference type="GO" id="GO:0005739">
    <property type="term" value="C:mitochondrion"/>
    <property type="evidence" value="ECO:0007669"/>
    <property type="project" value="UniProtKB-SubCell"/>
</dbReference>
<reference evidence="4" key="1">
    <citation type="journal article" date="2021" name="Nat. Commun.">
        <title>Genetic determinants of endophytism in the Arabidopsis root mycobiome.</title>
        <authorList>
            <person name="Mesny F."/>
            <person name="Miyauchi S."/>
            <person name="Thiergart T."/>
            <person name="Pickel B."/>
            <person name="Atanasova L."/>
            <person name="Karlsson M."/>
            <person name="Huettel B."/>
            <person name="Barry K.W."/>
            <person name="Haridas S."/>
            <person name="Chen C."/>
            <person name="Bauer D."/>
            <person name="Andreopoulos W."/>
            <person name="Pangilinan J."/>
            <person name="LaButti K."/>
            <person name="Riley R."/>
            <person name="Lipzen A."/>
            <person name="Clum A."/>
            <person name="Drula E."/>
            <person name="Henrissat B."/>
            <person name="Kohler A."/>
            <person name="Grigoriev I.V."/>
            <person name="Martin F.M."/>
            <person name="Hacquard S."/>
        </authorList>
    </citation>
    <scope>NUCLEOTIDE SEQUENCE</scope>
    <source>
        <strain evidence="4">MPI-CAGE-AT-0147</strain>
    </source>
</reference>
<proteinExistence type="predicted"/>
<evidence type="ECO:0000313" key="4">
    <source>
        <dbReference type="EMBL" id="KAH7140815.1"/>
    </source>
</evidence>
<comment type="caution">
    <text evidence="4">The sequence shown here is derived from an EMBL/GenBank/DDBJ whole genome shotgun (WGS) entry which is preliminary data.</text>
</comment>
<evidence type="ECO:0000256" key="2">
    <source>
        <dbReference type="ARBA" id="ARBA00022946"/>
    </source>
</evidence>
<dbReference type="EMBL" id="JAGMUV010000011">
    <property type="protein sequence ID" value="KAH7140815.1"/>
    <property type="molecule type" value="Genomic_DNA"/>
</dbReference>
<sequence length="650" mass="75210">MVGIPRNDRDFAFPDSTLCEEEHELPTALDRLLRAIQCRDVPRIIPDFLEWANRLNHDDPYFAQVALEELRELPIATFSEILRWIDPVANPAHDVAHGLNITLGQTQFIDSSRLVDEFGVRVQHREVLDAVNILMEARQAAGIQMLIPDYEVFIRCAGAASDKIASVNFFGASARDGKGPQRNTSTWTEFTKAIFLTDPTYYQFDRTRVISLPRLKSSDRQTYNSESLKRIGRMKLNISNLRHLPFNRQRERVSQELRMLTRMKYTAQTHWDRSKRYGVLVDEKLLCATMVSFARSNSLTRMKGLVLQRGFGISLNEDKETGQALVGLGKWFRKGNPREPTKHFLNAIVEAFGSMSRIRAALGLLVNVSRQYGIQVPHETWSNLLHWAYVCSSKPYSRMYALQNNYKVNSTKSQDVIDIWHAMTSDPFNVTPTFEDYNVYIKSLIAQRKLRLAVKVIREEAVPFYRQLEDEHLSIVLDEVLQGVTSPGHQRRQMEAHKEHVWFHIASWFTGILKGASRGRKQREGDFTRVIIPNLLHEFGEFFHHQISYRSTHGHIQMTRSDVKPRFNFEQKLRTTLPNNLSGVVVKALHRKGEIDMEDPNFVWPQTQPLEVLDWKRKPIKRRRARGTAPGPNEVGREGWWKKLEQDLSI</sequence>
<accession>A0A9P9EN27</accession>
<comment type="subcellular location">
    <subcellularLocation>
        <location evidence="1">Mitochondrion</location>
    </subcellularLocation>
</comment>
<dbReference type="InterPro" id="IPR024319">
    <property type="entry name" value="ATPase_expression_mit"/>
</dbReference>
<dbReference type="AlphaFoldDB" id="A0A9P9EN27"/>
<protein>
    <submittedName>
        <fullName evidence="4">Mitochondrial ATPase expression-domain-containing protein</fullName>
    </submittedName>
</protein>
<keyword evidence="2" id="KW-0809">Transit peptide</keyword>
<gene>
    <name evidence="4" type="ORF">EDB81DRAFT_761281</name>
</gene>
<dbReference type="OrthoDB" id="185373at2759"/>
<dbReference type="Proteomes" id="UP000738349">
    <property type="component" value="Unassembled WGS sequence"/>
</dbReference>
<evidence type="ECO:0000256" key="3">
    <source>
        <dbReference type="ARBA" id="ARBA00023128"/>
    </source>
</evidence>